<evidence type="ECO:0000259" key="13">
    <source>
        <dbReference type="PROSITE" id="PS51194"/>
    </source>
</evidence>
<evidence type="ECO:0000256" key="9">
    <source>
        <dbReference type="PROSITE-ProRule" id="PRU00552"/>
    </source>
</evidence>
<dbReference type="Pfam" id="PF00271">
    <property type="entry name" value="Helicase_C"/>
    <property type="match status" value="1"/>
</dbReference>
<dbReference type="SUPFAM" id="SSF52540">
    <property type="entry name" value="P-loop containing nucleoside triphosphate hydrolases"/>
    <property type="match status" value="2"/>
</dbReference>
<dbReference type="InterPro" id="IPR027417">
    <property type="entry name" value="P-loop_NTPase"/>
</dbReference>
<keyword evidence="16" id="KW-1185">Reference proteome</keyword>
<feature type="domain" description="Helicase ATP-binding" evidence="12">
    <location>
        <begin position="34"/>
        <end position="210"/>
    </location>
</feature>
<reference evidence="15 16" key="1">
    <citation type="submission" date="2016-10" db="EMBL/GenBank/DDBJ databases">
        <title>The genome of Paramicrosporidium saccamoebae is the missing link in understanding Cryptomycota and Microsporidia evolution.</title>
        <authorList>
            <person name="Quandt C.A."/>
            <person name="Beaudet D."/>
            <person name="Corsaro D."/>
            <person name="Michel R."/>
            <person name="Corradi N."/>
            <person name="James T."/>
        </authorList>
    </citation>
    <scope>NUCLEOTIDE SEQUENCE [LARGE SCALE GENOMIC DNA]</scope>
    <source>
        <strain evidence="15 16">KSL3</strain>
    </source>
</reference>
<organism evidence="15 16">
    <name type="scientific">Paramicrosporidium saccamoebae</name>
    <dbReference type="NCBI Taxonomy" id="1246581"/>
    <lineage>
        <taxon>Eukaryota</taxon>
        <taxon>Fungi</taxon>
        <taxon>Fungi incertae sedis</taxon>
        <taxon>Cryptomycota</taxon>
        <taxon>Cryptomycota incertae sedis</taxon>
        <taxon>Paramicrosporidium</taxon>
    </lineage>
</organism>
<dbReference type="SMART" id="SM01178">
    <property type="entry name" value="DUF4217"/>
    <property type="match status" value="1"/>
</dbReference>
<evidence type="ECO:0000256" key="5">
    <source>
        <dbReference type="ARBA" id="ARBA00022801"/>
    </source>
</evidence>
<evidence type="ECO:0000256" key="11">
    <source>
        <dbReference type="RuleBase" id="RU365068"/>
    </source>
</evidence>
<dbReference type="PROSITE" id="PS51194">
    <property type="entry name" value="HELICASE_CTER"/>
    <property type="match status" value="1"/>
</dbReference>
<evidence type="ECO:0000313" key="15">
    <source>
        <dbReference type="EMBL" id="PJF17939.1"/>
    </source>
</evidence>
<dbReference type="GO" id="GO:0030687">
    <property type="term" value="C:preribosome, large subunit precursor"/>
    <property type="evidence" value="ECO:0007669"/>
    <property type="project" value="EnsemblFungi"/>
</dbReference>
<proteinExistence type="inferred from homology"/>
<dbReference type="PANTHER" id="PTHR24031">
    <property type="entry name" value="RNA HELICASE"/>
    <property type="match status" value="1"/>
</dbReference>
<comment type="subcellular location">
    <subcellularLocation>
        <location evidence="1">Nucleus</location>
        <location evidence="1">Nucleolus</location>
    </subcellularLocation>
</comment>
<dbReference type="InterPro" id="IPR014001">
    <property type="entry name" value="Helicase_ATP-bd"/>
</dbReference>
<dbReference type="SMART" id="SM00487">
    <property type="entry name" value="DEXDc"/>
    <property type="match status" value="1"/>
</dbReference>
<evidence type="ECO:0000256" key="2">
    <source>
        <dbReference type="ARBA" id="ARBA00022517"/>
    </source>
</evidence>
<comment type="domain">
    <text evidence="11">The Q motif is unique to and characteristic of the DEAD box family of RNA helicases and controls ATP binding and hydrolysis.</text>
</comment>
<evidence type="ECO:0000256" key="10">
    <source>
        <dbReference type="RuleBase" id="RU000492"/>
    </source>
</evidence>
<dbReference type="GO" id="GO:0003723">
    <property type="term" value="F:RNA binding"/>
    <property type="evidence" value="ECO:0007669"/>
    <property type="project" value="UniProtKB-UniRule"/>
</dbReference>
<keyword evidence="2" id="KW-0690">Ribosome biogenesis</keyword>
<dbReference type="AlphaFoldDB" id="A0A2H9TJN2"/>
<dbReference type="PROSITE" id="PS51195">
    <property type="entry name" value="Q_MOTIF"/>
    <property type="match status" value="1"/>
</dbReference>
<dbReference type="CDD" id="cd18787">
    <property type="entry name" value="SF2_C_DEAD"/>
    <property type="match status" value="1"/>
</dbReference>
<evidence type="ECO:0000256" key="3">
    <source>
        <dbReference type="ARBA" id="ARBA00022552"/>
    </source>
</evidence>
<evidence type="ECO:0000259" key="14">
    <source>
        <dbReference type="PROSITE" id="PS51195"/>
    </source>
</evidence>
<dbReference type="Gene3D" id="3.40.50.300">
    <property type="entry name" value="P-loop containing nucleotide triphosphate hydrolases"/>
    <property type="match status" value="2"/>
</dbReference>
<comment type="catalytic activity">
    <reaction evidence="11">
        <text>ATP + H2O = ADP + phosphate + H(+)</text>
        <dbReference type="Rhea" id="RHEA:13065"/>
        <dbReference type="ChEBI" id="CHEBI:15377"/>
        <dbReference type="ChEBI" id="CHEBI:15378"/>
        <dbReference type="ChEBI" id="CHEBI:30616"/>
        <dbReference type="ChEBI" id="CHEBI:43474"/>
        <dbReference type="ChEBI" id="CHEBI:456216"/>
        <dbReference type="EC" id="3.6.4.13"/>
    </reaction>
</comment>
<dbReference type="GO" id="GO:0005524">
    <property type="term" value="F:ATP binding"/>
    <property type="evidence" value="ECO:0007669"/>
    <property type="project" value="UniProtKB-UniRule"/>
</dbReference>
<feature type="domain" description="DEAD-box RNA helicase Q" evidence="14">
    <location>
        <begin position="3"/>
        <end position="31"/>
    </location>
</feature>
<dbReference type="GO" id="GO:0003724">
    <property type="term" value="F:RNA helicase activity"/>
    <property type="evidence" value="ECO:0007669"/>
    <property type="project" value="UniProtKB-EC"/>
</dbReference>
<evidence type="ECO:0000313" key="16">
    <source>
        <dbReference type="Proteomes" id="UP000240830"/>
    </source>
</evidence>
<sequence length="552" mass="62931">MTWELEKTKLCDTTYATIKRLGFNKPTPVQASSIPLFLSHKDVVVEAVTGSGKTLAFLIPIVEILARPIPQHQVGAIIISPTRELALQTRNVLNELLKERTDLRQATLIGGTDVAHDLKNLQQGGCNIIVATPGRLLDVLERNSSMIDVRSLEVLVLDEADRLLNLGFEKTINSILERLPKQRRTGLFSATMSDALSQLIRTGLRNPVKVTVKVENLTTKEEQKTPESLKSSYVICEYEHRLFFILEHLRAHPAKKSIVYFGTCAAVEYFGRVLPLLPAKLLQDVPKICALHGKMDHKKRQRIYQDYITSERAVLICTDLAARGLDFADVELVLQYEAPQDPTTFVHRCGRTARSGRDGEALLLLSESEDAYIEFLSNRKVPLVEAEKTPTTNSLFEALRELNITDRDLLERAFVAFVRFYQEHQTKFIFRVKDLNIASVAKSFGLLRLPKMKELKGINVTDFEESKINTADIKFKDPLRNQQRQISFEALKLRKSTGERPAKKEKTGDYFERAEKRVIEGNRTATNKINMEELDEDWREYKRLKKQNKLLE</sequence>
<evidence type="ECO:0000256" key="1">
    <source>
        <dbReference type="ARBA" id="ARBA00004604"/>
    </source>
</evidence>
<dbReference type="InterPro" id="IPR001650">
    <property type="entry name" value="Helicase_C-like"/>
</dbReference>
<comment type="similarity">
    <text evidence="10">Belongs to the DEAD box helicase family.</text>
</comment>
<dbReference type="Proteomes" id="UP000240830">
    <property type="component" value="Unassembled WGS sequence"/>
</dbReference>
<dbReference type="GO" id="GO:0005654">
    <property type="term" value="C:nucleoplasm"/>
    <property type="evidence" value="ECO:0007669"/>
    <property type="project" value="EnsemblFungi"/>
</dbReference>
<dbReference type="InterPro" id="IPR014014">
    <property type="entry name" value="RNA_helicase_DEAD_Q_motif"/>
</dbReference>
<gene>
    <name evidence="15" type="ORF">PSACC_02256</name>
</gene>
<keyword evidence="6 10" id="KW-0347">Helicase</keyword>
<dbReference type="InterPro" id="IPR025313">
    <property type="entry name" value="SPB4-like_CTE"/>
</dbReference>
<dbReference type="GO" id="GO:0030686">
    <property type="term" value="C:90S preribosome"/>
    <property type="evidence" value="ECO:0007669"/>
    <property type="project" value="EnsemblFungi"/>
</dbReference>
<dbReference type="OrthoDB" id="7396459at2759"/>
<evidence type="ECO:0000256" key="8">
    <source>
        <dbReference type="ARBA" id="ARBA00022884"/>
    </source>
</evidence>
<feature type="short sequence motif" description="Q motif" evidence="9">
    <location>
        <begin position="3"/>
        <end position="31"/>
    </location>
</feature>
<comment type="function">
    <text evidence="11">RNA helicase.</text>
</comment>
<dbReference type="InterPro" id="IPR011545">
    <property type="entry name" value="DEAD/DEAH_box_helicase_dom"/>
</dbReference>
<dbReference type="EMBL" id="MTSL01000150">
    <property type="protein sequence ID" value="PJF17939.1"/>
    <property type="molecule type" value="Genomic_DNA"/>
</dbReference>
<feature type="domain" description="Helicase C-terminal" evidence="13">
    <location>
        <begin position="228"/>
        <end position="403"/>
    </location>
</feature>
<dbReference type="GO" id="GO:0005730">
    <property type="term" value="C:nucleolus"/>
    <property type="evidence" value="ECO:0007669"/>
    <property type="project" value="UniProtKB-SubCell"/>
</dbReference>
<evidence type="ECO:0000256" key="7">
    <source>
        <dbReference type="ARBA" id="ARBA00022840"/>
    </source>
</evidence>
<dbReference type="GO" id="GO:1902626">
    <property type="term" value="P:assembly of large subunit precursor of preribosome"/>
    <property type="evidence" value="ECO:0007669"/>
    <property type="project" value="EnsemblFungi"/>
</dbReference>
<dbReference type="GO" id="GO:0016887">
    <property type="term" value="F:ATP hydrolysis activity"/>
    <property type="evidence" value="ECO:0007669"/>
    <property type="project" value="RHEA"/>
</dbReference>
<name>A0A2H9TJN2_9FUNG</name>
<dbReference type="STRING" id="1246581.A0A2H9TJN2"/>
<dbReference type="GO" id="GO:0000470">
    <property type="term" value="P:maturation of LSU-rRNA"/>
    <property type="evidence" value="ECO:0007669"/>
    <property type="project" value="EnsemblFungi"/>
</dbReference>
<dbReference type="SMART" id="SM00490">
    <property type="entry name" value="HELICc"/>
    <property type="match status" value="1"/>
</dbReference>
<keyword evidence="8 11" id="KW-0694">RNA-binding</keyword>
<dbReference type="Pfam" id="PF13959">
    <property type="entry name" value="CTE_SPB4"/>
    <property type="match status" value="1"/>
</dbReference>
<evidence type="ECO:0000256" key="6">
    <source>
        <dbReference type="ARBA" id="ARBA00022806"/>
    </source>
</evidence>
<keyword evidence="7 10" id="KW-0067">ATP-binding</keyword>
<evidence type="ECO:0000259" key="12">
    <source>
        <dbReference type="PROSITE" id="PS51192"/>
    </source>
</evidence>
<accession>A0A2H9TJN2</accession>
<comment type="caution">
    <text evidence="15">The sequence shown here is derived from an EMBL/GenBank/DDBJ whole genome shotgun (WGS) entry which is preliminary data.</text>
</comment>
<evidence type="ECO:0000256" key="4">
    <source>
        <dbReference type="ARBA" id="ARBA00022741"/>
    </source>
</evidence>
<dbReference type="Pfam" id="PF00270">
    <property type="entry name" value="DEAD"/>
    <property type="match status" value="1"/>
</dbReference>
<dbReference type="InterPro" id="IPR000629">
    <property type="entry name" value="RNA-helicase_DEAD-box_CS"/>
</dbReference>
<keyword evidence="3" id="KW-0698">rRNA processing</keyword>
<protein>
    <recommendedName>
        <fullName evidence="11">ATP-dependent RNA helicase</fullName>
        <ecNumber evidence="11">3.6.4.13</ecNumber>
    </recommendedName>
</protein>
<dbReference type="PROSITE" id="PS00039">
    <property type="entry name" value="DEAD_ATP_HELICASE"/>
    <property type="match status" value="1"/>
</dbReference>
<dbReference type="CDD" id="cd17960">
    <property type="entry name" value="DEADc_DDX55"/>
    <property type="match status" value="1"/>
</dbReference>
<dbReference type="PROSITE" id="PS51192">
    <property type="entry name" value="HELICASE_ATP_BIND_1"/>
    <property type="match status" value="1"/>
</dbReference>
<keyword evidence="5 10" id="KW-0378">Hydrolase</keyword>
<dbReference type="EC" id="3.6.4.13" evidence="11"/>
<keyword evidence="4 10" id="KW-0547">Nucleotide-binding</keyword>